<gene>
    <name evidence="2" type="ORF">EVAR_51634_1</name>
</gene>
<evidence type="ECO:0000256" key="1">
    <source>
        <dbReference type="SAM" id="MobiDB-lite"/>
    </source>
</evidence>
<evidence type="ECO:0000313" key="3">
    <source>
        <dbReference type="Proteomes" id="UP000299102"/>
    </source>
</evidence>
<feature type="compositionally biased region" description="Basic residues" evidence="1">
    <location>
        <begin position="209"/>
        <end position="220"/>
    </location>
</feature>
<dbReference type="EMBL" id="BGZK01001200">
    <property type="protein sequence ID" value="GBP74236.1"/>
    <property type="molecule type" value="Genomic_DNA"/>
</dbReference>
<protein>
    <submittedName>
        <fullName evidence="2">Uncharacterized protein</fullName>
    </submittedName>
</protein>
<evidence type="ECO:0000313" key="2">
    <source>
        <dbReference type="EMBL" id="GBP74236.1"/>
    </source>
</evidence>
<organism evidence="2 3">
    <name type="scientific">Eumeta variegata</name>
    <name type="common">Bagworm moth</name>
    <name type="synonym">Eumeta japonica</name>
    <dbReference type="NCBI Taxonomy" id="151549"/>
    <lineage>
        <taxon>Eukaryota</taxon>
        <taxon>Metazoa</taxon>
        <taxon>Ecdysozoa</taxon>
        <taxon>Arthropoda</taxon>
        <taxon>Hexapoda</taxon>
        <taxon>Insecta</taxon>
        <taxon>Pterygota</taxon>
        <taxon>Neoptera</taxon>
        <taxon>Endopterygota</taxon>
        <taxon>Lepidoptera</taxon>
        <taxon>Glossata</taxon>
        <taxon>Ditrysia</taxon>
        <taxon>Tineoidea</taxon>
        <taxon>Psychidae</taxon>
        <taxon>Oiketicinae</taxon>
        <taxon>Eumeta</taxon>
    </lineage>
</organism>
<dbReference type="Proteomes" id="UP000299102">
    <property type="component" value="Unassembled WGS sequence"/>
</dbReference>
<comment type="caution">
    <text evidence="2">The sequence shown here is derived from an EMBL/GenBank/DDBJ whole genome shotgun (WGS) entry which is preliminary data.</text>
</comment>
<feature type="region of interest" description="Disordered" evidence="1">
    <location>
        <begin position="200"/>
        <end position="220"/>
    </location>
</feature>
<dbReference type="AlphaFoldDB" id="A0A4C1YDQ5"/>
<keyword evidence="3" id="KW-1185">Reference proteome</keyword>
<proteinExistence type="predicted"/>
<name>A0A4C1YDQ5_EUMVA</name>
<sequence length="220" mass="24424">MQSVALCAAGASRPSHVSQVSPSPNAILFWRPRGAGPAVNGPARYLGRLRITQRRYSTLIMIPAGPCTSRRPCCARAHARARGERDARCTARARGVSFERHLLGHVRELFEPTPRCAFVPELNPSRRGASHRRLYVLPTEMIRNIESNKSLYLVASTFPNGDARAAAAGVTGATRERERERAAYCDQGLQFVDPRRNWVTRPAPAPRAPLRRRRAPQITV</sequence>
<reference evidence="2 3" key="1">
    <citation type="journal article" date="2019" name="Commun. Biol.">
        <title>The bagworm genome reveals a unique fibroin gene that provides high tensile strength.</title>
        <authorList>
            <person name="Kono N."/>
            <person name="Nakamura H."/>
            <person name="Ohtoshi R."/>
            <person name="Tomita M."/>
            <person name="Numata K."/>
            <person name="Arakawa K."/>
        </authorList>
    </citation>
    <scope>NUCLEOTIDE SEQUENCE [LARGE SCALE GENOMIC DNA]</scope>
</reference>
<accession>A0A4C1YDQ5</accession>